<sequence length="80" mass="8906">MEILHFINSRHVTFFSTSAKSEVKLRYKVFSKANDKVTTFQVLGKGNNKVTSIGVPGIGTAMKRGIDEAMDEAFVKIEKL</sequence>
<accession>A0A212LZE0</accession>
<organism evidence="1">
    <name type="scientific">uncultured Sporomusa sp</name>
    <dbReference type="NCBI Taxonomy" id="307249"/>
    <lineage>
        <taxon>Bacteria</taxon>
        <taxon>Bacillati</taxon>
        <taxon>Bacillota</taxon>
        <taxon>Negativicutes</taxon>
        <taxon>Selenomonadales</taxon>
        <taxon>Sporomusaceae</taxon>
        <taxon>Sporomusa</taxon>
        <taxon>environmental samples</taxon>
    </lineage>
</organism>
<evidence type="ECO:0000313" key="1">
    <source>
        <dbReference type="EMBL" id="SCM82888.1"/>
    </source>
</evidence>
<protein>
    <submittedName>
        <fullName evidence="1">Uncharacterized protein</fullName>
    </submittedName>
</protein>
<name>A0A212LZE0_9FIRM</name>
<dbReference type="RefSeq" id="WP_288185449.1">
    <property type="nucleotide sequence ID" value="NZ_LT608335.1"/>
</dbReference>
<proteinExistence type="predicted"/>
<reference evidence="1" key="1">
    <citation type="submission" date="2016-08" db="EMBL/GenBank/DDBJ databases">
        <authorList>
            <person name="Seilhamer J.J."/>
        </authorList>
    </citation>
    <scope>NUCLEOTIDE SEQUENCE</scope>
    <source>
        <strain evidence="1">86</strain>
    </source>
</reference>
<dbReference type="AlphaFoldDB" id="A0A212LZE0"/>
<dbReference type="EMBL" id="FMJE01000005">
    <property type="protein sequence ID" value="SCM82888.1"/>
    <property type="molecule type" value="Genomic_DNA"/>
</dbReference>
<gene>
    <name evidence="1" type="ORF">KL86SPO_50660</name>
</gene>